<dbReference type="Pfam" id="PF04883">
    <property type="entry name" value="HK97-gp10_like"/>
    <property type="match status" value="1"/>
</dbReference>
<dbReference type="EMBL" id="CP021748">
    <property type="protein sequence ID" value="ARX81524.1"/>
    <property type="molecule type" value="Genomic_DNA"/>
</dbReference>
<dbReference type="OrthoDB" id="4226606at2"/>
<name>A0A1Z1W539_9ACTN</name>
<evidence type="ECO:0000313" key="1">
    <source>
        <dbReference type="EMBL" id="ARX81524.1"/>
    </source>
</evidence>
<keyword evidence="2" id="KW-1185">Reference proteome</keyword>
<dbReference type="AlphaFoldDB" id="A0A1Z1W539"/>
<organism evidence="1 2">
    <name type="scientific">Streptomyces alboflavus</name>
    <dbReference type="NCBI Taxonomy" id="67267"/>
    <lineage>
        <taxon>Bacteria</taxon>
        <taxon>Bacillati</taxon>
        <taxon>Actinomycetota</taxon>
        <taxon>Actinomycetes</taxon>
        <taxon>Kitasatosporales</taxon>
        <taxon>Streptomycetaceae</taxon>
        <taxon>Streptomyces</taxon>
    </lineage>
</organism>
<dbReference type="KEGG" id="salf:SMD44_00922"/>
<evidence type="ECO:0000313" key="2">
    <source>
        <dbReference type="Proteomes" id="UP000195880"/>
    </source>
</evidence>
<gene>
    <name evidence="1" type="ORF">SMD44_00922</name>
</gene>
<dbReference type="InterPro" id="IPR010064">
    <property type="entry name" value="HK97-gp10_tail"/>
</dbReference>
<dbReference type="RefSeq" id="WP_087882930.1">
    <property type="nucleotide sequence ID" value="NZ_CP021748.1"/>
</dbReference>
<sequence length="125" mass="14455">MLSANYQVTVNHGWQGWVRNAVTRYLHKLGREIQSDMERMAPVRTGRLRAGLYHEVNRGQLRVGVRNVPYWSTVEFGSGPHEIRPVTKKALYWPGARHPVNRVFHPGTPAQPFIRPALYKRRGML</sequence>
<accession>A0A1Z1W539</accession>
<dbReference type="Proteomes" id="UP000195880">
    <property type="component" value="Chromosome"/>
</dbReference>
<protein>
    <submittedName>
        <fullName evidence="1">Uncharacterized protein</fullName>
    </submittedName>
</protein>
<reference evidence="1 2" key="1">
    <citation type="submission" date="2017-05" db="EMBL/GenBank/DDBJ databases">
        <title>Streptomyces alboflavus Genome sequencing and assembly.</title>
        <authorList>
            <person name="Wang Y."/>
            <person name="Du B."/>
            <person name="Ding Y."/>
            <person name="Liu H."/>
            <person name="Hou Q."/>
            <person name="Liu K."/>
            <person name="Wang C."/>
            <person name="Yao L."/>
        </authorList>
    </citation>
    <scope>NUCLEOTIDE SEQUENCE [LARGE SCALE GENOMIC DNA]</scope>
    <source>
        <strain evidence="1 2">MDJK44</strain>
    </source>
</reference>
<proteinExistence type="predicted"/>